<evidence type="ECO:0000313" key="4">
    <source>
        <dbReference type="EMBL" id="AAF11537.1"/>
    </source>
</evidence>
<dbReference type="RefSeq" id="WP_010888618.1">
    <property type="nucleotide sequence ID" value="NC_001263.1"/>
</dbReference>
<evidence type="ECO:0000256" key="1">
    <source>
        <dbReference type="SAM" id="MobiDB-lite"/>
    </source>
</evidence>
<dbReference type="OrthoDB" id="57465at2"/>
<feature type="signal peptide" evidence="2">
    <location>
        <begin position="1"/>
        <end position="26"/>
    </location>
</feature>
<dbReference type="STRING" id="243230.DR_1985"/>
<dbReference type="HOGENOM" id="CLU_053297_0_0_0"/>
<keyword evidence="2" id="KW-0732">Signal</keyword>
<dbReference type="GeneID" id="69518222"/>
<dbReference type="SUPFAM" id="SSF56601">
    <property type="entry name" value="beta-lactamase/transpeptidase-like"/>
    <property type="match status" value="1"/>
</dbReference>
<dbReference type="PaxDb" id="243230-DR_1985"/>
<dbReference type="Gene3D" id="3.40.710.10">
    <property type="entry name" value="DD-peptidase/beta-lactamase superfamily"/>
    <property type="match status" value="1"/>
</dbReference>
<dbReference type="InterPro" id="IPR045155">
    <property type="entry name" value="Beta-lactam_cat"/>
</dbReference>
<dbReference type="PIR" id="D75330">
    <property type="entry name" value="D75330"/>
</dbReference>
<dbReference type="PANTHER" id="PTHR35333">
    <property type="entry name" value="BETA-LACTAMASE"/>
    <property type="match status" value="1"/>
</dbReference>
<dbReference type="Proteomes" id="UP000002524">
    <property type="component" value="Chromosome 1"/>
</dbReference>
<feature type="region of interest" description="Disordered" evidence="1">
    <location>
        <begin position="392"/>
        <end position="424"/>
    </location>
</feature>
<gene>
    <name evidence="4" type="ordered locus">DR_1985</name>
</gene>
<dbReference type="EnsemblBacteria" id="AAF11537">
    <property type="protein sequence ID" value="AAF11537"/>
    <property type="gene ID" value="DR_1985"/>
</dbReference>
<name>Q9RSY4_DEIRA</name>
<dbReference type="EMBL" id="AE000513">
    <property type="protein sequence ID" value="AAF11537.1"/>
    <property type="molecule type" value="Genomic_DNA"/>
</dbReference>
<dbReference type="PATRIC" id="fig|243230.17.peg.2208"/>
<dbReference type="eggNOG" id="COG2367">
    <property type="taxonomic scope" value="Bacteria"/>
</dbReference>
<dbReference type="KEGG" id="dra:DR_1985"/>
<dbReference type="GO" id="GO:0046677">
    <property type="term" value="P:response to antibiotic"/>
    <property type="evidence" value="ECO:0007669"/>
    <property type="project" value="InterPro"/>
</dbReference>
<proteinExistence type="predicted"/>
<evidence type="ECO:0000259" key="3">
    <source>
        <dbReference type="Pfam" id="PF13354"/>
    </source>
</evidence>
<dbReference type="AlphaFoldDB" id="Q9RSY4"/>
<sequence length="424" mass="46693">MRGTIRLTLALLLLGAGINACRNREAQDTAPPAAAAAQSQAAPRKAASASSPAPTATEPAVSAPAADGCLPAAPAVTQAPRPPQPLSGRLGLWVAEVDPRTLEPRRAVAFNPDGVFPLASTYKQAVLWALLREFDAGRISPNERFDVTPQNQSLGDYPYDGSNVRELSQRMVQFSDNTATDILHRRIGLQRVQDVADRLHLCHTRLILPTKAWWVAETGLSPAFTSNRDWGTTSGLQRLQLARQIDADAQRQRYDQLQRRLDDYFDHRYDPADDLKVHNLSTPYELATLVTHEFLRPGLSPRAQNWQREVMATGFGRSALKAQHAGNIDFFGGKGGNGWKLLTYSGYFQTKDGRRVVYAFMQHGADETYTMPNTRRAFAWINAAVDEVLGEQRPQKAPAIPLPTDTPAERAKADAVKAAQQDRP</sequence>
<dbReference type="Pfam" id="PF13354">
    <property type="entry name" value="Beta-lactamase2"/>
    <property type="match status" value="1"/>
</dbReference>
<dbReference type="InterPro" id="IPR000871">
    <property type="entry name" value="Beta-lactam_class-A"/>
</dbReference>
<evidence type="ECO:0000256" key="2">
    <source>
        <dbReference type="SAM" id="SignalP"/>
    </source>
</evidence>
<organism evidence="4 5">
    <name type="scientific">Deinococcus radiodurans (strain ATCC 13939 / DSM 20539 / JCM 16871 / CCUG 27074 / LMG 4051 / NBRC 15346 / NCIMB 9279 / VKM B-1422 / R1)</name>
    <dbReference type="NCBI Taxonomy" id="243230"/>
    <lineage>
        <taxon>Bacteria</taxon>
        <taxon>Thermotogati</taxon>
        <taxon>Deinococcota</taxon>
        <taxon>Deinococci</taxon>
        <taxon>Deinococcales</taxon>
        <taxon>Deinococcaceae</taxon>
        <taxon>Deinococcus</taxon>
    </lineage>
</organism>
<accession>Q9RSY4</accession>
<protein>
    <submittedName>
        <fullName evidence="4">Beta-lactamase, putative</fullName>
    </submittedName>
</protein>
<keyword evidence="5" id="KW-1185">Reference proteome</keyword>
<feature type="chain" id="PRO_5009974208" evidence="2">
    <location>
        <begin position="27"/>
        <end position="424"/>
    </location>
</feature>
<feature type="compositionally biased region" description="Basic and acidic residues" evidence="1">
    <location>
        <begin position="407"/>
        <end position="424"/>
    </location>
</feature>
<dbReference type="InParanoid" id="Q9RSY4"/>
<evidence type="ECO:0000313" key="5">
    <source>
        <dbReference type="Proteomes" id="UP000002524"/>
    </source>
</evidence>
<feature type="domain" description="Beta-lactamase class A catalytic" evidence="3">
    <location>
        <begin position="104"/>
        <end position="360"/>
    </location>
</feature>
<dbReference type="GO" id="GO:0008800">
    <property type="term" value="F:beta-lactamase activity"/>
    <property type="evidence" value="ECO:0000318"/>
    <property type="project" value="GO_Central"/>
</dbReference>
<dbReference type="InterPro" id="IPR012338">
    <property type="entry name" value="Beta-lactam/transpept-like"/>
</dbReference>
<reference evidence="4 5" key="1">
    <citation type="journal article" date="1999" name="Science">
        <title>Genome sequence of the radioresistant bacterium Deinococcus radiodurans R1.</title>
        <authorList>
            <person name="White O."/>
            <person name="Eisen J.A."/>
            <person name="Heidelberg J.F."/>
            <person name="Hickey E.K."/>
            <person name="Peterson J.D."/>
            <person name="Dodson R.J."/>
            <person name="Haft D.H."/>
            <person name="Gwinn M.L."/>
            <person name="Nelson W.C."/>
            <person name="Richardson D.L."/>
            <person name="Moffat K.S."/>
            <person name="Qin H."/>
            <person name="Jiang L."/>
            <person name="Pamphile W."/>
            <person name="Crosby M."/>
            <person name="Shen M."/>
            <person name="Vamathevan J.J."/>
            <person name="Lam P."/>
            <person name="McDonald L."/>
            <person name="Utterback T."/>
            <person name="Zalewski C."/>
            <person name="Makarova K.S."/>
            <person name="Aravind L."/>
            <person name="Daly M.J."/>
            <person name="Minton K.W."/>
            <person name="Fleischmann R.D."/>
            <person name="Ketchum K.A."/>
            <person name="Nelson K.E."/>
            <person name="Salzberg S."/>
            <person name="Smith H.O."/>
            <person name="Venter J.C."/>
            <person name="Fraser C.M."/>
        </authorList>
    </citation>
    <scope>NUCLEOTIDE SEQUENCE [LARGE SCALE GENOMIC DNA]</scope>
    <source>
        <strain evidence="5">ATCC 13939 / DSM 20539 / JCM 16871 / LMG 4051 / NBRC 15346 / NCIMB 9279 / R1 / VKM B-1422</strain>
    </source>
</reference>
<dbReference type="PANTHER" id="PTHR35333:SF4">
    <property type="entry name" value="SLR0121 PROTEIN"/>
    <property type="match status" value="1"/>
</dbReference>
<dbReference type="GO" id="GO:0030655">
    <property type="term" value="P:beta-lactam antibiotic catabolic process"/>
    <property type="evidence" value="ECO:0007669"/>
    <property type="project" value="InterPro"/>
</dbReference>
<feature type="region of interest" description="Disordered" evidence="1">
    <location>
        <begin position="29"/>
        <end position="65"/>
    </location>
</feature>